<dbReference type="SUPFAM" id="SSF53383">
    <property type="entry name" value="PLP-dependent transferases"/>
    <property type="match status" value="1"/>
</dbReference>
<dbReference type="PANTHER" id="PTHR21152:SF40">
    <property type="entry name" value="ALANINE--GLYOXYLATE AMINOTRANSFERASE"/>
    <property type="match status" value="1"/>
</dbReference>
<protein>
    <submittedName>
        <fullName evidence="3">Alanine--glyoxylate aminotransferase family protein</fullName>
    </submittedName>
</protein>
<proteinExistence type="predicted"/>
<keyword evidence="3" id="KW-0032">Aminotransferase</keyword>
<organism evidence="3 4">
    <name type="scientific">Enterococcus faecalis</name>
    <name type="common">Streptococcus faecalis</name>
    <dbReference type="NCBI Taxonomy" id="1351"/>
    <lineage>
        <taxon>Bacteria</taxon>
        <taxon>Bacillati</taxon>
        <taxon>Bacillota</taxon>
        <taxon>Bacilli</taxon>
        <taxon>Lactobacillales</taxon>
        <taxon>Enterococcaceae</taxon>
        <taxon>Enterococcus</taxon>
    </lineage>
</organism>
<dbReference type="Proteomes" id="UP000305511">
    <property type="component" value="Unassembled WGS sequence"/>
</dbReference>
<comment type="caution">
    <text evidence="3">The sequence shown here is derived from an EMBL/GenBank/DDBJ whole genome shotgun (WGS) entry which is preliminary data.</text>
</comment>
<comment type="cofactor">
    <cofactor evidence="1">
        <name>pyridoxal 5'-phosphate</name>
        <dbReference type="ChEBI" id="CHEBI:597326"/>
    </cofactor>
</comment>
<evidence type="ECO:0000256" key="2">
    <source>
        <dbReference type="ARBA" id="ARBA00022898"/>
    </source>
</evidence>
<dbReference type="GO" id="GO:0019265">
    <property type="term" value="P:glycine biosynthetic process, by transamination of glyoxylate"/>
    <property type="evidence" value="ECO:0007669"/>
    <property type="project" value="TreeGrafter"/>
</dbReference>
<evidence type="ECO:0000256" key="1">
    <source>
        <dbReference type="ARBA" id="ARBA00001933"/>
    </source>
</evidence>
<dbReference type="Gene3D" id="3.90.1150.10">
    <property type="entry name" value="Aspartate Aminotransferase, domain 1"/>
    <property type="match status" value="1"/>
</dbReference>
<dbReference type="InterPro" id="IPR015421">
    <property type="entry name" value="PyrdxlP-dep_Trfase_major"/>
</dbReference>
<evidence type="ECO:0000313" key="3">
    <source>
        <dbReference type="EMBL" id="TKK91979.1"/>
    </source>
</evidence>
<dbReference type="InterPro" id="IPR015424">
    <property type="entry name" value="PyrdxlP-dep_Trfase"/>
</dbReference>
<dbReference type="EMBL" id="SIYF01000020">
    <property type="protein sequence ID" value="TKK91979.1"/>
    <property type="molecule type" value="Genomic_DNA"/>
</dbReference>
<name>A0A4U3MSE9_ENTFL</name>
<dbReference type="Gene3D" id="3.40.640.10">
    <property type="entry name" value="Type I PLP-dependent aspartate aminotransferase-like (Major domain)"/>
    <property type="match status" value="1"/>
</dbReference>
<evidence type="ECO:0000313" key="4">
    <source>
        <dbReference type="Proteomes" id="UP000305511"/>
    </source>
</evidence>
<gene>
    <name evidence="3" type="ORF">EY666_00940</name>
</gene>
<accession>A0A4U3MSE9</accession>
<dbReference type="GO" id="GO:0004760">
    <property type="term" value="F:L-serine-pyruvate transaminase activity"/>
    <property type="evidence" value="ECO:0007669"/>
    <property type="project" value="TreeGrafter"/>
</dbReference>
<reference evidence="3 4" key="1">
    <citation type="submission" date="2019-02" db="EMBL/GenBank/DDBJ databases">
        <title>Bacteria dissemination in different level of health care in South Africa: the effectiveness of infections prevention and control.</title>
        <authorList>
            <person name="Shobo C."/>
            <person name="Amoako D.G."/>
            <person name="Allam M."/>
            <person name="Ismail A."/>
            <person name="Bester L.A."/>
            <person name="Essack S.Y."/>
        </authorList>
    </citation>
    <scope>NUCLEOTIDE SEQUENCE [LARGE SCALE GENOMIC DNA]</scope>
    <source>
        <strain evidence="3 4">2SIL2</strain>
    </source>
</reference>
<dbReference type="InterPro" id="IPR015422">
    <property type="entry name" value="PyrdxlP-dep_Trfase_small"/>
</dbReference>
<sequence>MYQQPNFVRRTIMTPGPVEAHPSVLRQMGQPILGQFDPEFLQIMDEVREMIKVPFATKNQQAFAIDGTSRSGLEAG</sequence>
<dbReference type="GO" id="GO:0008453">
    <property type="term" value="F:alanine-glyoxylate transaminase activity"/>
    <property type="evidence" value="ECO:0007669"/>
    <property type="project" value="TreeGrafter"/>
</dbReference>
<keyword evidence="2" id="KW-0663">Pyridoxal phosphate</keyword>
<keyword evidence="3" id="KW-0808">Transferase</keyword>
<feature type="non-terminal residue" evidence="3">
    <location>
        <position position="76"/>
    </location>
</feature>
<dbReference type="PANTHER" id="PTHR21152">
    <property type="entry name" value="AMINOTRANSFERASE CLASS V"/>
    <property type="match status" value="1"/>
</dbReference>
<dbReference type="AlphaFoldDB" id="A0A4U3MSE9"/>